<comment type="caution">
    <text evidence="4">The sequence shown here is derived from an EMBL/GenBank/DDBJ whole genome shotgun (WGS) entry which is preliminary data.</text>
</comment>
<gene>
    <name evidence="4" type="ORF">BC751_2818</name>
</gene>
<evidence type="ECO:0000313" key="5">
    <source>
        <dbReference type="Proteomes" id="UP000292209"/>
    </source>
</evidence>
<dbReference type="PANTHER" id="PTHR30344:SF1">
    <property type="entry name" value="6-PHOSPHOGLUCONOLACTONASE"/>
    <property type="match status" value="1"/>
</dbReference>
<dbReference type="InterPro" id="IPR015943">
    <property type="entry name" value="WD40/YVTN_repeat-like_dom_sf"/>
</dbReference>
<name>A0A4Q7PAK4_9BACT</name>
<protein>
    <submittedName>
        <fullName evidence="4">6-phosphogluconolactonase</fullName>
    </submittedName>
</protein>
<dbReference type="PANTHER" id="PTHR30344">
    <property type="entry name" value="6-PHOSPHOGLUCONOLACTONASE-RELATED"/>
    <property type="match status" value="1"/>
</dbReference>
<dbReference type="InterPro" id="IPR019405">
    <property type="entry name" value="Lactonase_7-beta_prop"/>
</dbReference>
<feature type="chain" id="PRO_5020526014" evidence="3">
    <location>
        <begin position="23"/>
        <end position="384"/>
    </location>
</feature>
<organism evidence="4 5">
    <name type="scientific">Cecembia calidifontis</name>
    <dbReference type="NCBI Taxonomy" id="1187080"/>
    <lineage>
        <taxon>Bacteria</taxon>
        <taxon>Pseudomonadati</taxon>
        <taxon>Bacteroidota</taxon>
        <taxon>Cytophagia</taxon>
        <taxon>Cytophagales</taxon>
        <taxon>Cyclobacteriaceae</taxon>
        <taxon>Cecembia</taxon>
    </lineage>
</organism>
<evidence type="ECO:0000313" key="4">
    <source>
        <dbReference type="EMBL" id="RZS97215.1"/>
    </source>
</evidence>
<proteinExistence type="inferred from homology"/>
<dbReference type="AlphaFoldDB" id="A0A4Q7PAK4"/>
<keyword evidence="2" id="KW-0313">Glucose metabolism</keyword>
<accession>A0A4Q7PAK4</accession>
<evidence type="ECO:0000256" key="3">
    <source>
        <dbReference type="SAM" id="SignalP"/>
    </source>
</evidence>
<dbReference type="GO" id="GO:0005829">
    <property type="term" value="C:cytosol"/>
    <property type="evidence" value="ECO:0007669"/>
    <property type="project" value="TreeGrafter"/>
</dbReference>
<dbReference type="PROSITE" id="PS51257">
    <property type="entry name" value="PROKAR_LIPOPROTEIN"/>
    <property type="match status" value="1"/>
</dbReference>
<sequence>MTKALKKLRTYFLLLLSSLIFSCEQEIQHEKMIDQSYSFLLGGYTNDTNQGIGLLVFNPENQSLETKIIGPGIKNPSFVISNKAQTLVFAVEETGGENGGKIKSFKFDRENNRLILIDTQDTFGDHPCYLALDKKEEFIVVGNYSGGNFSAYKVKEGKLEHVQTIQHEGQSILRDRQGSAHVHSTVFHPNGKYLLVGDLGTDKIHIYHFNPGFAVPFNHAPVQYFEVDPGSGPRHLAIHPSGNTIYLVHELSAELGVYGFDNGRMFKKQVQTLTDDDYIGTVGAAEVRISPDAHHVYVSNRGDANEITVFEILKDETLKFVERIKTGGTMPRNFILTKDGEYLLVAHQGSNNITVFERDHKSGKLKKLEIEAEYNQPVYFFGLD</sequence>
<comment type="similarity">
    <text evidence="1">Belongs to the cycloisomerase 2 family.</text>
</comment>
<dbReference type="Proteomes" id="UP000292209">
    <property type="component" value="Unassembled WGS sequence"/>
</dbReference>
<dbReference type="RefSeq" id="WP_130276021.1">
    <property type="nucleotide sequence ID" value="NZ_SGXG01000001.1"/>
</dbReference>
<dbReference type="Gene3D" id="2.130.10.10">
    <property type="entry name" value="YVTN repeat-like/Quinoprotein amine dehydrogenase"/>
    <property type="match status" value="1"/>
</dbReference>
<evidence type="ECO:0000256" key="2">
    <source>
        <dbReference type="ARBA" id="ARBA00022526"/>
    </source>
</evidence>
<keyword evidence="3" id="KW-0732">Signal</keyword>
<evidence type="ECO:0000256" key="1">
    <source>
        <dbReference type="ARBA" id="ARBA00005564"/>
    </source>
</evidence>
<dbReference type="GO" id="GO:0006006">
    <property type="term" value="P:glucose metabolic process"/>
    <property type="evidence" value="ECO:0007669"/>
    <property type="project" value="UniProtKB-KW"/>
</dbReference>
<dbReference type="EMBL" id="SGXG01000001">
    <property type="protein sequence ID" value="RZS97215.1"/>
    <property type="molecule type" value="Genomic_DNA"/>
</dbReference>
<feature type="signal peptide" evidence="3">
    <location>
        <begin position="1"/>
        <end position="22"/>
    </location>
</feature>
<keyword evidence="5" id="KW-1185">Reference proteome</keyword>
<dbReference type="GO" id="GO:0017057">
    <property type="term" value="F:6-phosphogluconolactonase activity"/>
    <property type="evidence" value="ECO:0007669"/>
    <property type="project" value="TreeGrafter"/>
</dbReference>
<dbReference type="InterPro" id="IPR011048">
    <property type="entry name" value="Haem_d1_sf"/>
</dbReference>
<dbReference type="Pfam" id="PF10282">
    <property type="entry name" value="Lactonase"/>
    <property type="match status" value="1"/>
</dbReference>
<dbReference type="InterPro" id="IPR050282">
    <property type="entry name" value="Cycloisomerase_2"/>
</dbReference>
<keyword evidence="2" id="KW-0119">Carbohydrate metabolism</keyword>
<dbReference type="OrthoDB" id="9790815at2"/>
<dbReference type="SUPFAM" id="SSF51004">
    <property type="entry name" value="C-terminal (heme d1) domain of cytochrome cd1-nitrite reductase"/>
    <property type="match status" value="1"/>
</dbReference>
<reference evidence="4 5" key="1">
    <citation type="submission" date="2019-02" db="EMBL/GenBank/DDBJ databases">
        <title>Genomic Encyclopedia of Archaeal and Bacterial Type Strains, Phase II (KMG-II): from individual species to whole genera.</title>
        <authorList>
            <person name="Goeker M."/>
        </authorList>
    </citation>
    <scope>NUCLEOTIDE SEQUENCE [LARGE SCALE GENOMIC DNA]</scope>
    <source>
        <strain evidence="4 5">DSM 21411</strain>
    </source>
</reference>